<proteinExistence type="predicted"/>
<name>A0ABW3E598_9ACTN</name>
<dbReference type="PANTHER" id="PTHR43383">
    <property type="entry name" value="NODULIN 6"/>
    <property type="match status" value="1"/>
</dbReference>
<dbReference type="InterPro" id="IPR006680">
    <property type="entry name" value="Amidohydro-rel"/>
</dbReference>
<organism evidence="2 3">
    <name type="scientific">Streptosporangium algeriense</name>
    <dbReference type="NCBI Taxonomy" id="1682748"/>
    <lineage>
        <taxon>Bacteria</taxon>
        <taxon>Bacillati</taxon>
        <taxon>Actinomycetota</taxon>
        <taxon>Actinomycetes</taxon>
        <taxon>Streptosporangiales</taxon>
        <taxon>Streptosporangiaceae</taxon>
        <taxon>Streptosporangium</taxon>
    </lineage>
</organism>
<keyword evidence="3" id="KW-1185">Reference proteome</keyword>
<feature type="domain" description="Amidohydrolase-related" evidence="1">
    <location>
        <begin position="14"/>
        <end position="192"/>
    </location>
</feature>
<dbReference type="InterPro" id="IPR032466">
    <property type="entry name" value="Metal_Hydrolase"/>
</dbReference>
<accession>A0ABW3E598</accession>
<feature type="non-terminal residue" evidence="2">
    <location>
        <position position="1"/>
    </location>
</feature>
<dbReference type="Pfam" id="PF04909">
    <property type="entry name" value="Amidohydro_2"/>
    <property type="match status" value="1"/>
</dbReference>
<sequence length="202" mass="22415">PPNEVTAAAGRWLRVVERTGRIRVDDPVLLRHLIWKGVERGLPLQFHTGYGDPDVDLGRSDPLLLRGLIERAEPSGVPLMLLHCYPFHRNAGFLAQVYPNVYFDVGLAVNHTGARGVAVVAESLELAPFAKILFSSDAWGPAELHHLGALLWRRALTRVLSGFVADGEWNRAQAVRVATMIGAENARRVYRLTEETEVTVPR</sequence>
<dbReference type="Gene3D" id="3.20.20.140">
    <property type="entry name" value="Metal-dependent hydrolases"/>
    <property type="match status" value="1"/>
</dbReference>
<reference evidence="3" key="1">
    <citation type="journal article" date="2019" name="Int. J. Syst. Evol. Microbiol.">
        <title>The Global Catalogue of Microorganisms (GCM) 10K type strain sequencing project: providing services to taxonomists for standard genome sequencing and annotation.</title>
        <authorList>
            <consortium name="The Broad Institute Genomics Platform"/>
            <consortium name="The Broad Institute Genome Sequencing Center for Infectious Disease"/>
            <person name="Wu L."/>
            <person name="Ma J."/>
        </authorList>
    </citation>
    <scope>NUCLEOTIDE SEQUENCE [LARGE SCALE GENOMIC DNA]</scope>
    <source>
        <strain evidence="3">CCUG 62974</strain>
    </source>
</reference>
<dbReference type="SUPFAM" id="SSF51556">
    <property type="entry name" value="Metallo-dependent hydrolases"/>
    <property type="match status" value="1"/>
</dbReference>
<comment type="caution">
    <text evidence="2">The sequence shown here is derived from an EMBL/GenBank/DDBJ whole genome shotgun (WGS) entry which is preliminary data.</text>
</comment>
<evidence type="ECO:0000259" key="1">
    <source>
        <dbReference type="Pfam" id="PF04909"/>
    </source>
</evidence>
<evidence type="ECO:0000313" key="3">
    <source>
        <dbReference type="Proteomes" id="UP001597024"/>
    </source>
</evidence>
<protein>
    <submittedName>
        <fullName evidence="2">Amidohydrolase family protein</fullName>
    </submittedName>
</protein>
<gene>
    <name evidence="2" type="ORF">ACFQ08_39280</name>
</gene>
<dbReference type="EMBL" id="JBHTHX010002570">
    <property type="protein sequence ID" value="MFD0890624.1"/>
    <property type="molecule type" value="Genomic_DNA"/>
</dbReference>
<dbReference type="PANTHER" id="PTHR43383:SF2">
    <property type="entry name" value="AMIDOHYDROLASE 2 FAMILY PROTEIN"/>
    <property type="match status" value="1"/>
</dbReference>
<dbReference type="Proteomes" id="UP001597024">
    <property type="component" value="Unassembled WGS sequence"/>
</dbReference>
<evidence type="ECO:0000313" key="2">
    <source>
        <dbReference type="EMBL" id="MFD0890624.1"/>
    </source>
</evidence>